<dbReference type="SUPFAM" id="SSF48452">
    <property type="entry name" value="TPR-like"/>
    <property type="match status" value="1"/>
</dbReference>
<proteinExistence type="predicted"/>
<dbReference type="PROSITE" id="PS50005">
    <property type="entry name" value="TPR"/>
    <property type="match status" value="1"/>
</dbReference>
<keyword evidence="1" id="KW-0802">TPR repeat</keyword>
<dbReference type="Proteomes" id="UP001446205">
    <property type="component" value="Unassembled WGS sequence"/>
</dbReference>
<gene>
    <name evidence="2" type="ORF">WOB96_09075</name>
</gene>
<protein>
    <submittedName>
        <fullName evidence="2">Tetratricopeptide repeat protein</fullName>
    </submittedName>
</protein>
<dbReference type="Gene3D" id="1.25.40.10">
    <property type="entry name" value="Tetratricopeptide repeat domain"/>
    <property type="match status" value="1"/>
</dbReference>
<sequence length="174" mass="20058">MREQVGEGSLIEMQVECDEDFRTGLDWQQTGHLQEAIACYQRSLAQQETAVVWTFLGWAQAESGDHHAAVAACKHAIRIDPEFGHAWNDLGAYFMETGRVDEALFALRRALRSKCFDSPHLAHMNLARYYLHQGKLRRAYESARAAQEYAPGYRPAAKLAEWIRERMEAWEIWD</sequence>
<dbReference type="EMBL" id="JBBPCO010000008">
    <property type="protein sequence ID" value="MEK8089917.1"/>
    <property type="molecule type" value="Genomic_DNA"/>
</dbReference>
<dbReference type="PANTHER" id="PTHR44998:SF1">
    <property type="entry name" value="UDP-N-ACETYLGLUCOSAMINE--PEPTIDE N-ACETYLGLUCOSAMINYLTRANSFERASE 110 KDA SUBUNIT"/>
    <property type="match status" value="1"/>
</dbReference>
<dbReference type="Pfam" id="PF14559">
    <property type="entry name" value="TPR_19"/>
    <property type="match status" value="1"/>
</dbReference>
<keyword evidence="3" id="KW-1185">Reference proteome</keyword>
<dbReference type="RefSeq" id="WP_341370975.1">
    <property type="nucleotide sequence ID" value="NZ_JBBPCO010000008.1"/>
</dbReference>
<evidence type="ECO:0000313" key="2">
    <source>
        <dbReference type="EMBL" id="MEK8089917.1"/>
    </source>
</evidence>
<dbReference type="SMART" id="SM00028">
    <property type="entry name" value="TPR"/>
    <property type="match status" value="3"/>
</dbReference>
<dbReference type="InterPro" id="IPR011990">
    <property type="entry name" value="TPR-like_helical_dom_sf"/>
</dbReference>
<comment type="caution">
    <text evidence="2">The sequence shown here is derived from an EMBL/GenBank/DDBJ whole genome shotgun (WGS) entry which is preliminary data.</text>
</comment>
<accession>A0ABU9D8R8</accession>
<feature type="repeat" description="TPR" evidence="1">
    <location>
        <begin position="50"/>
        <end position="83"/>
    </location>
</feature>
<dbReference type="PANTHER" id="PTHR44998">
    <property type="match status" value="1"/>
</dbReference>
<organism evidence="2 3">
    <name type="scientific">Thermithiobacillus plumbiphilus</name>
    <dbReference type="NCBI Taxonomy" id="1729899"/>
    <lineage>
        <taxon>Bacteria</taxon>
        <taxon>Pseudomonadati</taxon>
        <taxon>Pseudomonadota</taxon>
        <taxon>Acidithiobacillia</taxon>
        <taxon>Acidithiobacillales</taxon>
        <taxon>Thermithiobacillaceae</taxon>
        <taxon>Thermithiobacillus</taxon>
    </lineage>
</organism>
<evidence type="ECO:0000313" key="3">
    <source>
        <dbReference type="Proteomes" id="UP001446205"/>
    </source>
</evidence>
<evidence type="ECO:0000256" key="1">
    <source>
        <dbReference type="PROSITE-ProRule" id="PRU00339"/>
    </source>
</evidence>
<name>A0ABU9D8R8_9PROT</name>
<reference evidence="2 3" key="1">
    <citation type="submission" date="2024-04" db="EMBL/GenBank/DDBJ databases">
        <authorList>
            <person name="Abashina T."/>
            <person name="Shaikin A."/>
        </authorList>
    </citation>
    <scope>NUCLEOTIDE SEQUENCE [LARGE SCALE GENOMIC DNA]</scope>
    <source>
        <strain evidence="2 3">AAFK</strain>
    </source>
</reference>
<dbReference type="InterPro" id="IPR019734">
    <property type="entry name" value="TPR_rpt"/>
</dbReference>